<keyword evidence="3" id="KW-1185">Reference proteome</keyword>
<dbReference type="Proteomes" id="UP000602510">
    <property type="component" value="Unassembled WGS sequence"/>
</dbReference>
<feature type="compositionally biased region" description="Low complexity" evidence="1">
    <location>
        <begin position="542"/>
        <end position="551"/>
    </location>
</feature>
<dbReference type="AlphaFoldDB" id="A0A833SUH7"/>
<sequence length="722" mass="78115">MAIEVTTTEETENDGTVTSEDVTAAREAVAGIEQADNQDVRGDGGRLSRGTTQWPPDDHDGRAKKAETRGRDNKCLTSKWLRTVATLCHRTSGAGTGSSKQPDPETGDVCRRDDEQDVKQHARCVTTYLAGLNSGRLCHLGAGNGSSKQTTETSGDGRGTFCRGVAERGGYAVSSGCTSGAGTGSSKQTTETSEETETFCRGYHYGNGHRDDHDGGNGNDGDSDERGRESLGTRRRRRARSVAERGGYAVSSGCTSGAGTDRASRQPRRPRRRRRFVEGTTTEMATEMTTTEETENDGDSDERDVRAWAREDVSGDVTRSVAERGDYAVSSGCTSGAGTDRASRQIETSEETETFCRGDERGRESLGTRRREWRRPAVWLNAVLRCVIWLYEWRGHGIEQADNRDVRGDGDVLSRTVTSEDVRALAREDVSGDVARSVAERGGYAVSSGCTSGAGTGSSKQTTETSEETETFCRGKRKTTETVTSEDVRALAREDVSGDVARSVAERGGYAVSSGCTSGAGTDRASRQPRRPRRRRRFVEGTTTEMATEMTTTEETENDGDSDERGHVSGDVARSVAERGGYAVSSGCTSGAGTGSSKQTTETSEETETFCRGKRKTTETVTSEDVRALAREDVSGDVTRSVAERGGYAVSSGCTSGAGTDRASRQPRRPRRRRRFVEGTTTEMATEMTTTEETENDGDSDERGRESLGTRRREWRRDPQCG</sequence>
<feature type="compositionally biased region" description="Acidic residues" evidence="1">
    <location>
        <begin position="690"/>
        <end position="700"/>
    </location>
</feature>
<proteinExistence type="predicted"/>
<feature type="region of interest" description="Disordered" evidence="1">
    <location>
        <begin position="509"/>
        <end position="722"/>
    </location>
</feature>
<gene>
    <name evidence="2" type="ORF">GN244_ATG19605</name>
</gene>
<feature type="compositionally biased region" description="Low complexity" evidence="1">
    <location>
        <begin position="680"/>
        <end position="689"/>
    </location>
</feature>
<feature type="compositionally biased region" description="Acidic residues" evidence="1">
    <location>
        <begin position="552"/>
        <end position="562"/>
    </location>
</feature>
<feature type="compositionally biased region" description="Basic and acidic residues" evidence="1">
    <location>
        <begin position="624"/>
        <end position="634"/>
    </location>
</feature>
<comment type="caution">
    <text evidence="2">The sequence shown here is derived from an EMBL/GenBank/DDBJ whole genome shotgun (WGS) entry which is preliminary data.</text>
</comment>
<feature type="compositionally biased region" description="Basic residues" evidence="1">
    <location>
        <begin position="265"/>
        <end position="275"/>
    </location>
</feature>
<feature type="compositionally biased region" description="Basic and acidic residues" evidence="1">
    <location>
        <begin position="354"/>
        <end position="368"/>
    </location>
</feature>
<feature type="region of interest" description="Disordered" evidence="1">
    <location>
        <begin position="1"/>
        <end position="71"/>
    </location>
</feature>
<feature type="region of interest" description="Disordered" evidence="1">
    <location>
        <begin position="328"/>
        <end position="368"/>
    </location>
</feature>
<feature type="compositionally biased region" description="Basic residues" evidence="1">
    <location>
        <begin position="527"/>
        <end position="537"/>
    </location>
</feature>
<feature type="region of interest" description="Disordered" evidence="1">
    <location>
        <begin position="173"/>
        <end position="304"/>
    </location>
</feature>
<feature type="compositionally biased region" description="Basic and acidic residues" evidence="1">
    <location>
        <begin position="56"/>
        <end position="71"/>
    </location>
</feature>
<feature type="region of interest" description="Disordered" evidence="1">
    <location>
        <begin position="91"/>
        <end position="114"/>
    </location>
</feature>
<evidence type="ECO:0000313" key="2">
    <source>
        <dbReference type="EMBL" id="KAF4028706.1"/>
    </source>
</evidence>
<feature type="compositionally biased region" description="Low complexity" evidence="1">
    <location>
        <begin position="447"/>
        <end position="464"/>
    </location>
</feature>
<organism evidence="2 3">
    <name type="scientific">Phytophthora infestans</name>
    <name type="common">Potato late blight agent</name>
    <name type="synonym">Botrytis infestans</name>
    <dbReference type="NCBI Taxonomy" id="4787"/>
    <lineage>
        <taxon>Eukaryota</taxon>
        <taxon>Sar</taxon>
        <taxon>Stramenopiles</taxon>
        <taxon>Oomycota</taxon>
        <taxon>Peronosporomycetes</taxon>
        <taxon>Peronosporales</taxon>
        <taxon>Peronosporaceae</taxon>
        <taxon>Phytophthora</taxon>
    </lineage>
</organism>
<feature type="compositionally biased region" description="Low complexity" evidence="1">
    <location>
        <begin position="280"/>
        <end position="289"/>
    </location>
</feature>
<accession>A0A833SUH7</accession>
<feature type="compositionally biased region" description="Basic residues" evidence="1">
    <location>
        <begin position="665"/>
        <end position="675"/>
    </location>
</feature>
<feature type="compositionally biased region" description="Acidic residues" evidence="1">
    <location>
        <begin position="290"/>
        <end position="302"/>
    </location>
</feature>
<name>A0A833SUH7_PHYIN</name>
<dbReference type="EMBL" id="WSZM01000981">
    <property type="protein sequence ID" value="KAF4028706.1"/>
    <property type="molecule type" value="Genomic_DNA"/>
</dbReference>
<evidence type="ECO:0000313" key="3">
    <source>
        <dbReference type="Proteomes" id="UP000602510"/>
    </source>
</evidence>
<feature type="region of interest" description="Disordered" evidence="1">
    <location>
        <begin position="444"/>
        <end position="486"/>
    </location>
</feature>
<feature type="compositionally biased region" description="Low complexity" evidence="1">
    <location>
        <begin position="585"/>
        <end position="602"/>
    </location>
</feature>
<evidence type="ECO:0000256" key="1">
    <source>
        <dbReference type="SAM" id="MobiDB-lite"/>
    </source>
</evidence>
<reference evidence="2" key="1">
    <citation type="submission" date="2020-04" db="EMBL/GenBank/DDBJ databases">
        <title>Hybrid Assembly of Korean Phytophthora infestans isolates.</title>
        <authorList>
            <person name="Prokchorchik M."/>
            <person name="Lee Y."/>
            <person name="Seo J."/>
            <person name="Cho J.-H."/>
            <person name="Park Y.-E."/>
            <person name="Jang D.-C."/>
            <person name="Im J.-S."/>
            <person name="Choi J.-G."/>
            <person name="Park H.-J."/>
            <person name="Lee G.-B."/>
            <person name="Lee Y.-G."/>
            <person name="Hong S.-Y."/>
            <person name="Cho K."/>
            <person name="Sohn K.H."/>
        </authorList>
    </citation>
    <scope>NUCLEOTIDE SEQUENCE</scope>
    <source>
        <strain evidence="2">KR_1_A1</strain>
    </source>
</reference>
<feature type="compositionally biased region" description="Low complexity" evidence="1">
    <location>
        <begin position="174"/>
        <end position="191"/>
    </location>
</feature>
<protein>
    <submittedName>
        <fullName evidence="2">Uncharacterized protein</fullName>
    </submittedName>
</protein>
<feature type="compositionally biased region" description="Basic and acidic residues" evidence="1">
    <location>
        <begin position="701"/>
        <end position="722"/>
    </location>
</feature>